<evidence type="ECO:0000256" key="8">
    <source>
        <dbReference type="ARBA" id="ARBA00022741"/>
    </source>
</evidence>
<evidence type="ECO:0000256" key="1">
    <source>
        <dbReference type="ARBA" id="ARBA00000085"/>
    </source>
</evidence>
<dbReference type="PANTHER" id="PTHR45528:SF1">
    <property type="entry name" value="SENSOR HISTIDINE KINASE CPXA"/>
    <property type="match status" value="1"/>
</dbReference>
<keyword evidence="5" id="KW-0597">Phosphoprotein</keyword>
<dbReference type="Pfam" id="PF02518">
    <property type="entry name" value="HATPase_c"/>
    <property type="match status" value="1"/>
</dbReference>
<dbReference type="Gene3D" id="3.30.565.10">
    <property type="entry name" value="Histidine kinase-like ATPase, C-terminal domain"/>
    <property type="match status" value="1"/>
</dbReference>
<dbReference type="EMBL" id="NGMM01000003">
    <property type="protein sequence ID" value="OTP16030.1"/>
    <property type="molecule type" value="Genomic_DNA"/>
</dbReference>
<dbReference type="InterPro" id="IPR005467">
    <property type="entry name" value="His_kinase_dom"/>
</dbReference>
<dbReference type="SUPFAM" id="SSF55874">
    <property type="entry name" value="ATPase domain of HSP90 chaperone/DNA topoisomerase II/histidine kinase"/>
    <property type="match status" value="1"/>
</dbReference>
<dbReference type="InterPro" id="IPR003594">
    <property type="entry name" value="HATPase_dom"/>
</dbReference>
<accession>A0A242K6U4</accession>
<evidence type="ECO:0000313" key="15">
    <source>
        <dbReference type="EMBL" id="OTP16030.1"/>
    </source>
</evidence>
<reference evidence="16" key="3">
    <citation type="submission" date="2024-03" db="EMBL/GenBank/DDBJ databases">
        <title>The Genome Sequence of Enterococcus sp. DIV0242b.</title>
        <authorList>
            <consortium name="The Broad Institute Genomics Platform"/>
            <consortium name="The Broad Institute Microbial Omics Core"/>
            <consortium name="The Broad Institute Genomic Center for Infectious Diseases"/>
            <person name="Earl A."/>
            <person name="Manson A."/>
            <person name="Gilmore M."/>
            <person name="Schwartman J."/>
            <person name="Shea T."/>
            <person name="Abouelleil A."/>
            <person name="Cao P."/>
            <person name="Chapman S."/>
            <person name="Cusick C."/>
            <person name="Young S."/>
            <person name="Neafsey D."/>
            <person name="Nusbaum C."/>
            <person name="Birren B."/>
        </authorList>
    </citation>
    <scope>NUCLEOTIDE SEQUENCE</scope>
    <source>
        <strain evidence="16">9E7_DIV0242</strain>
    </source>
</reference>
<dbReference type="PRINTS" id="PR01780">
    <property type="entry name" value="LANTIREGPROT"/>
</dbReference>
<dbReference type="RefSeq" id="WP_170924782.1">
    <property type="nucleotide sequence ID" value="NZ_CP147247.1"/>
</dbReference>
<gene>
    <name evidence="15" type="ORF">A5888_002244</name>
    <name evidence="16" type="ORF">A5888_004123</name>
</gene>
<dbReference type="InterPro" id="IPR036097">
    <property type="entry name" value="HisK_dim/P_sf"/>
</dbReference>
<evidence type="ECO:0000259" key="14">
    <source>
        <dbReference type="PROSITE" id="PS50109"/>
    </source>
</evidence>
<keyword evidence="12" id="KW-0902">Two-component regulatory system</keyword>
<dbReference type="PROSITE" id="PS50109">
    <property type="entry name" value="HIS_KIN"/>
    <property type="match status" value="1"/>
</dbReference>
<keyword evidence="11" id="KW-1133">Transmembrane helix</keyword>
<protein>
    <recommendedName>
        <fullName evidence="3">histidine kinase</fullName>
        <ecNumber evidence="3">2.7.13.3</ecNumber>
    </recommendedName>
</protein>
<proteinExistence type="predicted"/>
<dbReference type="InterPro" id="IPR050398">
    <property type="entry name" value="HssS/ArlS-like"/>
</dbReference>
<keyword evidence="7" id="KW-0812">Transmembrane</keyword>
<evidence type="ECO:0000256" key="10">
    <source>
        <dbReference type="ARBA" id="ARBA00022840"/>
    </source>
</evidence>
<keyword evidence="13" id="KW-0472">Membrane</keyword>
<evidence type="ECO:0000256" key="5">
    <source>
        <dbReference type="ARBA" id="ARBA00022553"/>
    </source>
</evidence>
<evidence type="ECO:0000256" key="7">
    <source>
        <dbReference type="ARBA" id="ARBA00022692"/>
    </source>
</evidence>
<evidence type="ECO:0000256" key="11">
    <source>
        <dbReference type="ARBA" id="ARBA00022989"/>
    </source>
</evidence>
<dbReference type="SMART" id="SM00388">
    <property type="entry name" value="HisKA"/>
    <property type="match status" value="1"/>
</dbReference>
<keyword evidence="10" id="KW-0067">ATP-binding</keyword>
<evidence type="ECO:0000313" key="17">
    <source>
        <dbReference type="Proteomes" id="UP000195141"/>
    </source>
</evidence>
<dbReference type="InterPro" id="IPR008358">
    <property type="entry name" value="Sig_transdc_His_kin/Pase_MprB"/>
</dbReference>
<dbReference type="AlphaFoldDB" id="A0A242K6U4"/>
<dbReference type="EC" id="2.7.13.3" evidence="3"/>
<keyword evidence="8" id="KW-0547">Nucleotide-binding</keyword>
<dbReference type="InterPro" id="IPR036890">
    <property type="entry name" value="HATPase_C_sf"/>
</dbReference>
<dbReference type="Proteomes" id="UP000195141">
    <property type="component" value="Chromosome"/>
</dbReference>
<evidence type="ECO:0000256" key="12">
    <source>
        <dbReference type="ARBA" id="ARBA00023012"/>
    </source>
</evidence>
<dbReference type="GO" id="GO:0005524">
    <property type="term" value="F:ATP binding"/>
    <property type="evidence" value="ECO:0007669"/>
    <property type="project" value="UniProtKB-KW"/>
</dbReference>
<keyword evidence="6" id="KW-0808">Transferase</keyword>
<comment type="subcellular location">
    <subcellularLocation>
        <location evidence="2">Cell membrane</location>
        <topology evidence="2">Multi-pass membrane protein</topology>
    </subcellularLocation>
</comment>
<reference evidence="16" key="2">
    <citation type="submission" date="2017-05" db="EMBL/GenBank/DDBJ databases">
        <authorList>
            <consortium name="The Broad Institute Genomics Platform"/>
            <consortium name="The Broad Institute Genomic Center for Infectious Diseases"/>
            <person name="Earl A."/>
            <person name="Manson A."/>
            <person name="Schwartman J."/>
            <person name="Gilmore M."/>
            <person name="Abouelleil A."/>
            <person name="Cao P."/>
            <person name="Chapman S."/>
            <person name="Cusick C."/>
            <person name="Shea T."/>
            <person name="Young S."/>
            <person name="Neafsey D."/>
            <person name="Nusbaum C."/>
            <person name="Birren B."/>
        </authorList>
    </citation>
    <scope>NUCLEOTIDE SEQUENCE</scope>
    <source>
        <strain evidence="16">9E7_DIV0242</strain>
    </source>
</reference>
<dbReference type="PANTHER" id="PTHR45528">
    <property type="entry name" value="SENSOR HISTIDINE KINASE CPXA"/>
    <property type="match status" value="1"/>
</dbReference>
<evidence type="ECO:0000256" key="9">
    <source>
        <dbReference type="ARBA" id="ARBA00022777"/>
    </source>
</evidence>
<evidence type="ECO:0000256" key="6">
    <source>
        <dbReference type="ARBA" id="ARBA00022679"/>
    </source>
</evidence>
<name>A0A242K6U4_9ENTE</name>
<organism evidence="15">
    <name type="scientific">Candidatus Enterococcus clewellii</name>
    <dbReference type="NCBI Taxonomy" id="1834193"/>
    <lineage>
        <taxon>Bacteria</taxon>
        <taxon>Bacillati</taxon>
        <taxon>Bacillota</taxon>
        <taxon>Bacilli</taxon>
        <taxon>Lactobacillales</taxon>
        <taxon>Enterococcaceae</taxon>
        <taxon>Enterococcus</taxon>
    </lineage>
</organism>
<sequence length="297" mass="34604">MLLIILGVALFLMGIYLVFLLTDLRNIVRQLKYIVIEETNAELVSTSKISLVRQLLDQNNRLIRKNKHHYQEQRQKEKQLHQLLSNLTHDLKTPLTVSSGYTQLLLKDPALAEKQEMIQKIDNSLTSISHYLGYLMEYNLIQEKGVALDLEQLDLSELLRENLFTFYEEFQERKMPLSVEIAETGRLISDRTVLQRIFQNVLGNMLKHGCQESEVRLYKEVEQWVICFTNGIEQPIADPQLMFQRFLTEDSSRTNKSTGLGLHIVKELVELLDGEIELKSEDNTFELIIKLKNSQRQ</sequence>
<dbReference type="GO" id="GO:0000155">
    <property type="term" value="F:phosphorelay sensor kinase activity"/>
    <property type="evidence" value="ECO:0007669"/>
    <property type="project" value="InterPro"/>
</dbReference>
<dbReference type="SUPFAM" id="SSF47384">
    <property type="entry name" value="Homodimeric domain of signal transducing histidine kinase"/>
    <property type="match status" value="1"/>
</dbReference>
<dbReference type="SMART" id="SM00387">
    <property type="entry name" value="HATPase_c"/>
    <property type="match status" value="1"/>
</dbReference>
<dbReference type="Pfam" id="PF00512">
    <property type="entry name" value="HisKA"/>
    <property type="match status" value="1"/>
</dbReference>
<evidence type="ECO:0000256" key="13">
    <source>
        <dbReference type="ARBA" id="ARBA00023136"/>
    </source>
</evidence>
<evidence type="ECO:0000313" key="16">
    <source>
        <dbReference type="EMBL" id="WYJ92350.1"/>
    </source>
</evidence>
<reference evidence="15" key="1">
    <citation type="submission" date="2017-05" db="EMBL/GenBank/DDBJ databases">
        <title>The Genome Sequence of Enterococcus sp. 9E7_DIV0242.</title>
        <authorList>
            <consortium name="The Broad Institute Genomics Platform"/>
            <consortium name="The Broad Institute Genomic Center for Infectious Diseases"/>
            <person name="Earl A."/>
            <person name="Manson A."/>
            <person name="Schwartman J."/>
            <person name="Gilmore M."/>
            <person name="Abouelleil A."/>
            <person name="Cao P."/>
            <person name="Chapman S."/>
            <person name="Cusick C."/>
            <person name="Shea T."/>
            <person name="Young S."/>
            <person name="Neafsey D."/>
            <person name="Nusbaum C."/>
            <person name="Birren B."/>
        </authorList>
    </citation>
    <scope>NUCLEOTIDE SEQUENCE [LARGE SCALE GENOMIC DNA]</scope>
    <source>
        <strain evidence="15">9E7_DIV0242</strain>
    </source>
</reference>
<dbReference type="GO" id="GO:0005886">
    <property type="term" value="C:plasma membrane"/>
    <property type="evidence" value="ECO:0007669"/>
    <property type="project" value="UniProtKB-SubCell"/>
</dbReference>
<feature type="domain" description="Histidine kinase" evidence="14">
    <location>
        <begin position="86"/>
        <end position="295"/>
    </location>
</feature>
<dbReference type="Gene3D" id="1.10.287.130">
    <property type="match status" value="1"/>
</dbReference>
<dbReference type="CDD" id="cd00082">
    <property type="entry name" value="HisKA"/>
    <property type="match status" value="1"/>
</dbReference>
<evidence type="ECO:0000256" key="3">
    <source>
        <dbReference type="ARBA" id="ARBA00012438"/>
    </source>
</evidence>
<keyword evidence="4" id="KW-1003">Cell membrane</keyword>
<dbReference type="EMBL" id="CP147247">
    <property type="protein sequence ID" value="WYJ92350.1"/>
    <property type="molecule type" value="Genomic_DNA"/>
</dbReference>
<comment type="catalytic activity">
    <reaction evidence="1">
        <text>ATP + protein L-histidine = ADP + protein N-phospho-L-histidine.</text>
        <dbReference type="EC" id="2.7.13.3"/>
    </reaction>
</comment>
<keyword evidence="9" id="KW-0418">Kinase</keyword>
<evidence type="ECO:0000256" key="4">
    <source>
        <dbReference type="ARBA" id="ARBA00022475"/>
    </source>
</evidence>
<dbReference type="InterPro" id="IPR003661">
    <property type="entry name" value="HisK_dim/P_dom"/>
</dbReference>
<keyword evidence="17" id="KW-1185">Reference proteome</keyword>
<evidence type="ECO:0000256" key="2">
    <source>
        <dbReference type="ARBA" id="ARBA00004651"/>
    </source>
</evidence>